<dbReference type="EMBL" id="KN832874">
    <property type="protein sequence ID" value="KIN03039.1"/>
    <property type="molecule type" value="Genomic_DNA"/>
</dbReference>
<keyword evidence="2" id="KW-1185">Reference proteome</keyword>
<gene>
    <name evidence="1" type="ORF">OIDMADRAFT_81744</name>
</gene>
<sequence>MFDSSILPLQIFEEAWKGCREISQANDKDRGIYDFSRDHVLQLPKLMVPDEDEWDHFRLTEASSLLASLSLATRQDLNSCVGLSMHPLTHAWAKDRQDSKRQGVAWISTGCVLGFSRSNTRMWQTQERHLLPHVLSYLDLKVKKAFVLASKTVITSILLKCGWALLGMRQDTR</sequence>
<protein>
    <submittedName>
        <fullName evidence="1">Uncharacterized protein</fullName>
    </submittedName>
</protein>
<reference evidence="2" key="2">
    <citation type="submission" date="2015-01" db="EMBL/GenBank/DDBJ databases">
        <title>Evolutionary Origins and Diversification of the Mycorrhizal Mutualists.</title>
        <authorList>
            <consortium name="DOE Joint Genome Institute"/>
            <consortium name="Mycorrhizal Genomics Consortium"/>
            <person name="Kohler A."/>
            <person name="Kuo A."/>
            <person name="Nagy L.G."/>
            <person name="Floudas D."/>
            <person name="Copeland A."/>
            <person name="Barry K.W."/>
            <person name="Cichocki N."/>
            <person name="Veneault-Fourrey C."/>
            <person name="LaButti K."/>
            <person name="Lindquist E.A."/>
            <person name="Lipzen A."/>
            <person name="Lundell T."/>
            <person name="Morin E."/>
            <person name="Murat C."/>
            <person name="Riley R."/>
            <person name="Ohm R."/>
            <person name="Sun H."/>
            <person name="Tunlid A."/>
            <person name="Henrissat B."/>
            <person name="Grigoriev I.V."/>
            <person name="Hibbett D.S."/>
            <person name="Martin F."/>
        </authorList>
    </citation>
    <scope>NUCLEOTIDE SEQUENCE [LARGE SCALE GENOMIC DNA]</scope>
    <source>
        <strain evidence="2">Zn</strain>
    </source>
</reference>
<name>A0A0C3CVK9_OIDMZ</name>
<proteinExistence type="predicted"/>
<dbReference type="AlphaFoldDB" id="A0A0C3CVK9"/>
<dbReference type="HOGENOM" id="CLU_1551321_0_0_1"/>
<accession>A0A0C3CVK9</accession>
<dbReference type="InParanoid" id="A0A0C3CVK9"/>
<dbReference type="STRING" id="913774.A0A0C3CVK9"/>
<dbReference type="Proteomes" id="UP000054321">
    <property type="component" value="Unassembled WGS sequence"/>
</dbReference>
<evidence type="ECO:0000313" key="2">
    <source>
        <dbReference type="Proteomes" id="UP000054321"/>
    </source>
</evidence>
<reference evidence="1 2" key="1">
    <citation type="submission" date="2014-04" db="EMBL/GenBank/DDBJ databases">
        <authorList>
            <consortium name="DOE Joint Genome Institute"/>
            <person name="Kuo A."/>
            <person name="Martino E."/>
            <person name="Perotto S."/>
            <person name="Kohler A."/>
            <person name="Nagy L.G."/>
            <person name="Floudas D."/>
            <person name="Copeland A."/>
            <person name="Barry K.W."/>
            <person name="Cichocki N."/>
            <person name="Veneault-Fourrey C."/>
            <person name="LaButti K."/>
            <person name="Lindquist E.A."/>
            <person name="Lipzen A."/>
            <person name="Lundell T."/>
            <person name="Morin E."/>
            <person name="Murat C."/>
            <person name="Sun H."/>
            <person name="Tunlid A."/>
            <person name="Henrissat B."/>
            <person name="Grigoriev I.V."/>
            <person name="Hibbett D.S."/>
            <person name="Martin F."/>
            <person name="Nordberg H.P."/>
            <person name="Cantor M.N."/>
            <person name="Hua S.X."/>
        </authorList>
    </citation>
    <scope>NUCLEOTIDE SEQUENCE [LARGE SCALE GENOMIC DNA]</scope>
    <source>
        <strain evidence="1 2">Zn</strain>
    </source>
</reference>
<dbReference type="OrthoDB" id="1658288at2759"/>
<organism evidence="1 2">
    <name type="scientific">Oidiodendron maius (strain Zn)</name>
    <dbReference type="NCBI Taxonomy" id="913774"/>
    <lineage>
        <taxon>Eukaryota</taxon>
        <taxon>Fungi</taxon>
        <taxon>Dikarya</taxon>
        <taxon>Ascomycota</taxon>
        <taxon>Pezizomycotina</taxon>
        <taxon>Leotiomycetes</taxon>
        <taxon>Leotiomycetes incertae sedis</taxon>
        <taxon>Myxotrichaceae</taxon>
        <taxon>Oidiodendron</taxon>
    </lineage>
</organism>
<feature type="non-terminal residue" evidence="1">
    <location>
        <position position="173"/>
    </location>
</feature>
<evidence type="ECO:0000313" key="1">
    <source>
        <dbReference type="EMBL" id="KIN03039.1"/>
    </source>
</evidence>